<sequence>MKNKATEKAKDLILKELMKLNVLEARYVVDFINAAIAQGSLCPVIEDSAVGRRCKIELDKELYDFILSLDLKSTTQKDVLEICIERFGKERSPSRTGLNRAWRKLLMAQKTMKG</sequence>
<dbReference type="Proteomes" id="UP000075609">
    <property type="component" value="Unassembled WGS sequence"/>
</dbReference>
<evidence type="ECO:0000313" key="2">
    <source>
        <dbReference type="Proteomes" id="UP000075609"/>
    </source>
</evidence>
<accession>A0ABR5W5F2</accession>
<reference evidence="1 2" key="1">
    <citation type="submission" date="2015-12" db="EMBL/GenBank/DDBJ databases">
        <authorList>
            <person name="Tarr C.L."/>
            <person name="Gladney L.M."/>
        </authorList>
    </citation>
    <scope>NUCLEOTIDE SEQUENCE [LARGE SCALE GENOMIC DNA]</scope>
    <source>
        <strain evidence="1 2">1048-83</strain>
    </source>
</reference>
<keyword evidence="2" id="KW-1185">Reference proteome</keyword>
<proteinExistence type="predicted"/>
<dbReference type="RefSeq" id="WP_061899365.1">
    <property type="nucleotide sequence ID" value="NZ_LOBP01000090.1"/>
</dbReference>
<dbReference type="EMBL" id="LOBP01000090">
    <property type="protein sequence ID" value="KYN89500.1"/>
    <property type="molecule type" value="Genomic_DNA"/>
</dbReference>
<name>A0ABR5W5F2_9VIBR</name>
<gene>
    <name evidence="1" type="ORF">ATY35_11140</name>
</gene>
<organism evidence="1 2">
    <name type="scientific">Vibrio cidicii</name>
    <dbReference type="NCBI Taxonomy" id="1763883"/>
    <lineage>
        <taxon>Bacteria</taxon>
        <taxon>Pseudomonadati</taxon>
        <taxon>Pseudomonadota</taxon>
        <taxon>Gammaproteobacteria</taxon>
        <taxon>Vibrionales</taxon>
        <taxon>Vibrionaceae</taxon>
        <taxon>Vibrio</taxon>
    </lineage>
</organism>
<protein>
    <submittedName>
        <fullName evidence="1">Uncharacterized protein</fullName>
    </submittedName>
</protein>
<evidence type="ECO:0000313" key="1">
    <source>
        <dbReference type="EMBL" id="KYN89500.1"/>
    </source>
</evidence>
<comment type="caution">
    <text evidence="1">The sequence shown here is derived from an EMBL/GenBank/DDBJ whole genome shotgun (WGS) entry which is preliminary data.</text>
</comment>